<keyword evidence="5" id="KW-0378">Hydrolase</keyword>
<dbReference type="Pfam" id="PF12359">
    <property type="entry name" value="DUF3645"/>
    <property type="match status" value="1"/>
</dbReference>
<evidence type="ECO:0000313" key="11">
    <source>
        <dbReference type="Proteomes" id="UP000235728"/>
    </source>
</evidence>
<dbReference type="EC" id="3.4.19.12" evidence="2"/>
<dbReference type="PANTHER" id="PTHR13367:SF33">
    <property type="entry name" value="P-LOOP CONTAINING NUCLEOSIDE TRIPHOSPHATE HYDROLASE PROTEIN"/>
    <property type="match status" value="1"/>
</dbReference>
<keyword evidence="6" id="KW-0788">Thiol protease</keyword>
<dbReference type="GO" id="GO:0006508">
    <property type="term" value="P:proteolysis"/>
    <property type="evidence" value="ECO:0007669"/>
    <property type="project" value="UniProtKB-KW"/>
</dbReference>
<feature type="domain" description="DUF6606" evidence="9">
    <location>
        <begin position="2"/>
        <end position="118"/>
    </location>
</feature>
<dbReference type="InterPro" id="IPR022099">
    <property type="entry name" value="DUF3638"/>
</dbReference>
<evidence type="ECO:0000256" key="6">
    <source>
        <dbReference type="ARBA" id="ARBA00022807"/>
    </source>
</evidence>
<feature type="domain" description="DUF3638" evidence="7">
    <location>
        <begin position="1874"/>
        <end position="2089"/>
    </location>
</feature>
<evidence type="ECO:0000256" key="2">
    <source>
        <dbReference type="ARBA" id="ARBA00012759"/>
    </source>
</evidence>
<evidence type="ECO:0000256" key="4">
    <source>
        <dbReference type="ARBA" id="ARBA00022786"/>
    </source>
</evidence>
<dbReference type="InterPro" id="IPR046541">
    <property type="entry name" value="DUF6606"/>
</dbReference>
<evidence type="ECO:0000259" key="7">
    <source>
        <dbReference type="Pfam" id="PF12340"/>
    </source>
</evidence>
<keyword evidence="3" id="KW-0645">Protease</keyword>
<evidence type="ECO:0000256" key="3">
    <source>
        <dbReference type="ARBA" id="ARBA00022670"/>
    </source>
</evidence>
<keyword evidence="4" id="KW-0833">Ubl conjugation pathway</keyword>
<evidence type="ECO:0000256" key="5">
    <source>
        <dbReference type="ARBA" id="ARBA00022801"/>
    </source>
</evidence>
<protein>
    <recommendedName>
        <fullName evidence="2">ubiquitinyl hydrolase 1</fullName>
        <ecNumber evidence="2">3.4.19.12</ecNumber>
    </recommendedName>
</protein>
<gene>
    <name evidence="10" type="ORF">BM221_010457</name>
</gene>
<accession>A0A2N6N8V1</accession>
<dbReference type="InterPro" id="IPR022105">
    <property type="entry name" value="DUF3645"/>
</dbReference>
<evidence type="ECO:0000259" key="9">
    <source>
        <dbReference type="Pfam" id="PF20255"/>
    </source>
</evidence>
<evidence type="ECO:0000256" key="1">
    <source>
        <dbReference type="ARBA" id="ARBA00000707"/>
    </source>
</evidence>
<dbReference type="GO" id="GO:0004843">
    <property type="term" value="F:cysteine-type deubiquitinase activity"/>
    <property type="evidence" value="ECO:0007669"/>
    <property type="project" value="UniProtKB-EC"/>
</dbReference>
<dbReference type="Pfam" id="PF20255">
    <property type="entry name" value="DUF6606"/>
    <property type="match status" value="1"/>
</dbReference>
<dbReference type="InterPro" id="IPR051346">
    <property type="entry name" value="OTU_Deubiquitinase"/>
</dbReference>
<dbReference type="EMBL" id="MRVG01000017">
    <property type="protein sequence ID" value="PMB63715.1"/>
    <property type="molecule type" value="Genomic_DNA"/>
</dbReference>
<dbReference type="PANTHER" id="PTHR13367">
    <property type="entry name" value="UBIQUITIN THIOESTERASE"/>
    <property type="match status" value="1"/>
</dbReference>
<comment type="catalytic activity">
    <reaction evidence="1">
        <text>Thiol-dependent hydrolysis of ester, thioester, amide, peptide and isopeptide bonds formed by the C-terminal Gly of ubiquitin (a 76-residue protein attached to proteins as an intracellular targeting signal).</text>
        <dbReference type="EC" id="3.4.19.12"/>
    </reaction>
</comment>
<dbReference type="Pfam" id="PF12340">
    <property type="entry name" value="DUF3638"/>
    <property type="match status" value="1"/>
</dbReference>
<evidence type="ECO:0000313" key="10">
    <source>
        <dbReference type="EMBL" id="PMB63715.1"/>
    </source>
</evidence>
<name>A0A2N6N8V1_BEABA</name>
<dbReference type="OMA" id="ISAWRDF"/>
<dbReference type="Proteomes" id="UP000235728">
    <property type="component" value="Unassembled WGS sequence"/>
</dbReference>
<comment type="caution">
    <text evidence="10">The sequence shown here is derived from an EMBL/GenBank/DDBJ whole genome shotgun (WGS) entry which is preliminary data.</text>
</comment>
<reference evidence="10 11" key="1">
    <citation type="journal article" date="2016" name="Appl. Microbiol. Biotechnol.">
        <title>Characterization of T-DNA insertion mutants with decreased virulence in the entomopathogenic fungus Beauveria bassiana JEF-007.</title>
        <authorList>
            <person name="Kim S."/>
            <person name="Lee S.J."/>
            <person name="Nai Y.S."/>
            <person name="Yu J.S."/>
            <person name="Lee M.R."/>
            <person name="Yang Y.T."/>
            <person name="Kim J.S."/>
        </authorList>
    </citation>
    <scope>NUCLEOTIDE SEQUENCE [LARGE SCALE GENOMIC DNA]</scope>
    <source>
        <strain evidence="10 11">JEF-007</strain>
    </source>
</reference>
<evidence type="ECO:0000259" key="8">
    <source>
        <dbReference type="Pfam" id="PF12359"/>
    </source>
</evidence>
<organism evidence="10 11">
    <name type="scientific">Beauveria bassiana</name>
    <name type="common">White muscardine disease fungus</name>
    <name type="synonym">Tritirachium shiotae</name>
    <dbReference type="NCBI Taxonomy" id="176275"/>
    <lineage>
        <taxon>Eukaryota</taxon>
        <taxon>Fungi</taxon>
        <taxon>Dikarya</taxon>
        <taxon>Ascomycota</taxon>
        <taxon>Pezizomycotina</taxon>
        <taxon>Sordariomycetes</taxon>
        <taxon>Hypocreomycetidae</taxon>
        <taxon>Hypocreales</taxon>
        <taxon>Cordycipitaceae</taxon>
        <taxon>Beauveria</taxon>
    </lineage>
</organism>
<sequence length="2636" mass="298748">MSEIDKAEVSGLKPTRLVKGKKYEVQLDATQPDHLFDAIFGFLFTEQSSDKEVPAHAKIVKHTRDFVLHVENETTVIRRSPIWLFLKVVLQQELRQSKAMSDYTLYKQFMVLFFALLLDSACDRNLDSHTVHCMRRKIGYRMWKLKNKAVGPWIKNVQHALTKANGLLNTRWEKIVKHDQNFQATTLPQFLADATDCTVTHSELDVFLAKVSQTPPQTNNHVADPRSDIISWGPGKLPNMKQLGDEKSPTDIFNLIMVETWVEDYLWDFVRSQDKDECTCSDIQSFAVAYFKRAHIVYQHLPDHMSVMYLTLLELWIASDMSAVARNPLLREYTPFGVEDICWEALILQRKRDVFRLSQAEEYIRCRSVEKMCMMANYGTADCFASRFAQASAPHMALRATIDSDEDKNAKEKTTELETLIKKQKWYLTSHKKMQCDPTTCRIGTGQLPCERCHHLVLARELTITPYFKILPDDEDAANAVVFELKPPADISAWRDFCLFLHLNVAGHSNPGGNPASYSYLHNYRKFQPYAEKNVLNSHPRICAASLPPKKGTHDPIQVRQDLKLSEICVPDPMKWRLFDSDQGKFIKNIKKEPLISDTCCIQLDEGNKILQELCCSSASDTDAPSTANGLITMRLEYENTIELKHNEELGSLYLCHYVTWPKILRELRGTSIDWTAPETLSVILQVALEAGPKQERGESRQRHAQLHDGAFATEVLDEILRVLDIYTASFSGRTALAVFCTISIKILSDAPDLCYAKAYYILKIIRNTCFEWLRDRRMNVLDVTSALLATQLDLALICVYTFNLSNRALKHFLTGTADDHAEQYIFAITIIQESKSRLTTQFQKSLYSSWLRVAVNAAPILCGQVNREEVGSIANGLHFSLGRATGLLPDENCFSHVSGPWIRTRTAPYPDMVSKIIHLNTMTGEILLDGFSPRHLSADFLAHKDFCALFGRMSPAVTPRNHPIYQYQFHYTFKGFVIEIGMEKLTSTQKADEVESLLHLRATKGDLVYVLVPRQVLSKPSFPFPKEYLNDYFHWHQVTNFSFHVELYPYQSPWDCGSIAMQLLHQRSGGWLLKQHGRDRVVMPATVTHYEELSKIFQHFKTENDFRVILDQEKKKLEVRLGTLGLNFFVDHGSADIRSVEFENMSIDHEYSPSTLIGLLPKLILNDRHDHTHRVLVILDGEETVLKDSGHVSIGIKINEETTVQVYAIDDFLRQLKGNQAWRSKAWLAYLSALTSHPMPDPFTSRTGQETALEILTSSAITSFEALEAKDLALLQKIGQLSPGIQFRKRGGLNIPAIEWNPKLHPASHHEKYWFAAEKIRDHADRLNIFKKDSTNQQRKTSEAEMRYRESHAIRLACLRTGEYDGHTTAHDADYYFRIPEPASKRRKGTMAAVPAVPGKFDYGSSSGFQRAYYGAYGAKYRRRFNPVTPSPDSILGQMTIAGAIKGVTVHYDAHNFRYSPKWASIAESTLVEDLCSVHHALPGSIKDRNPFRLRLWLSTVASGMEGSEASIIMPILTAMVIEHDNTGFEIPRTSNTNNSLGTDYCADQIVIVLDEERRMYQSETSIDGKRPRDSESYNQTQDELISSIAEKIAKNGLVDLLPLAGILNVVQAEESVDELFEIWSLNRQWYKYAEHLCALVSLLDVGDLKPPAVLHVLPEVDMSSATKRMSGHITVESIMSQNPANFAPSNEWRTEFVSALKSLLQEGECSIHPALLSMPTTLCEKTTKQHEKNYIKNLDASIQSLKNHDSIKQETPKYDFIHALAKAYKSKIEARLQARLQEANAVVTRAAGSDASFYYAMRHSDILPHISLTWLLRRLSFSNRAALSSRWSSLIRQIAVLCRDRQHMHRIMKACSMRLDLLNEMRTIDRYTYDDSLFPDAVLLEIEQDVCLRSNQLEIAQQMRDRPSGENAVMQLNMGEGKSSIIIPILSASLAQGKMLVRVFSGRHQSKQMMDTLITAMSGLMGRPVFCMPFHRDSKLGPKSIIKVKESLLDCVNTGGVLLLQPEHHLSLLLSTSLNEEPAATKNFVSLLKYIKTTSRDIIDECDELLSPTYELLYTIGTPGPVDFAPDRWLLIQGLLEHVKDYSNPKSNIITTGQVLYQSNPKHPDAFPSFCFLTPASLCVVLTEVARKFVTEGITGFSVSRYEGRKKKAIFEYITMAEPPEKTVKQVEKLDKAAKSGLALVRGCIAGDVLRVPLLRKRWRVDYGCDFRRTPPTRLAVPFSAKDVPKPRAEFSNTDVVILFTQLSYYYSGLDEQHVRDLIEHMLTSDDGHDVYGNWYENSNSRMPVQLRILKAVNLQDDKQFYESFYPNIRYSVKAINHFLSRLVFPTELGAFSKHMAASGWDLAEVKAHPTTGFSGTTDQCELLPLDMKLLNLPTQAHTNALVLNNILSTENTVLSAHAELEMKSFDGSELIDHVIKDGQIRVILDVGAQVIKLSNRQVAEKWLQQTQDSTIKAVVFCDDTDALSVIDRSGTATPLKVSIYANKLDACAVFLDEAHTRGTDLRLPSNYKAAITLGPGLTKDRLAQACMRMRNLGNGQTLVFYVSFEVENSIRSLLRLSDEQPLTIDYIIQWSILQTQASITRQIPHWAKQGRRHGEQAEAWKSVFSIKHPTAAKFEEIQELFIRKGINSV</sequence>
<proteinExistence type="predicted"/>
<feature type="domain" description="DUF3645" evidence="8">
    <location>
        <begin position="2214"/>
        <end position="2247"/>
    </location>
</feature>